<dbReference type="PANTHER" id="PTHR24113:SF12">
    <property type="entry name" value="RAN GTPASE-ACTIVATING PROTEIN 1"/>
    <property type="match status" value="1"/>
</dbReference>
<dbReference type="GeneID" id="20677849"/>
<accession>W4JWT5</accession>
<dbReference type="SUPFAM" id="SSF52047">
    <property type="entry name" value="RNI-like"/>
    <property type="match status" value="1"/>
</dbReference>
<evidence type="ECO:0000256" key="4">
    <source>
        <dbReference type="SAM" id="MobiDB-lite"/>
    </source>
</evidence>
<feature type="compositionally biased region" description="Low complexity" evidence="4">
    <location>
        <begin position="358"/>
        <end position="377"/>
    </location>
</feature>
<dbReference type="STRING" id="747525.W4JWT5"/>
<dbReference type="GO" id="GO:0048471">
    <property type="term" value="C:perinuclear region of cytoplasm"/>
    <property type="evidence" value="ECO:0007669"/>
    <property type="project" value="TreeGrafter"/>
</dbReference>
<dbReference type="AlphaFoldDB" id="W4JWT5"/>
<evidence type="ECO:0000256" key="2">
    <source>
        <dbReference type="ARBA" id="ARBA00022614"/>
    </source>
</evidence>
<organism evidence="5 6">
    <name type="scientific">Heterobasidion irregulare (strain TC 32-1)</name>
    <dbReference type="NCBI Taxonomy" id="747525"/>
    <lineage>
        <taxon>Eukaryota</taxon>
        <taxon>Fungi</taxon>
        <taxon>Dikarya</taxon>
        <taxon>Basidiomycota</taxon>
        <taxon>Agaricomycotina</taxon>
        <taxon>Agaricomycetes</taxon>
        <taxon>Russulales</taxon>
        <taxon>Bondarzewiaceae</taxon>
        <taxon>Heterobasidion</taxon>
        <taxon>Heterobasidion annosum species complex</taxon>
    </lineage>
</organism>
<dbReference type="GO" id="GO:0005634">
    <property type="term" value="C:nucleus"/>
    <property type="evidence" value="ECO:0007669"/>
    <property type="project" value="TreeGrafter"/>
</dbReference>
<protein>
    <recommendedName>
        <fullName evidence="7">RNI-like protein</fullName>
    </recommendedName>
</protein>
<dbReference type="InParanoid" id="W4JWT5"/>
<dbReference type="HOGENOM" id="CLU_028411_0_0_1"/>
<dbReference type="PANTHER" id="PTHR24113">
    <property type="entry name" value="RAN GTPASE-ACTIVATING PROTEIN 1"/>
    <property type="match status" value="1"/>
</dbReference>
<keyword evidence="3" id="KW-0677">Repeat</keyword>
<gene>
    <name evidence="5" type="ORF">HETIRDRAFT_479061</name>
</gene>
<dbReference type="eggNOG" id="ENOG502SAZM">
    <property type="taxonomic scope" value="Eukaryota"/>
</dbReference>
<dbReference type="InterPro" id="IPR027038">
    <property type="entry name" value="RanGap"/>
</dbReference>
<feature type="region of interest" description="Disordered" evidence="4">
    <location>
        <begin position="339"/>
        <end position="384"/>
    </location>
</feature>
<sequence>MHRFSARSCVDFQSSKLCGITGAQKIIDTINSRTFVSRLVLGYNLLQDDGCEALFDFLCTEEGQRHGIVEISLNGNGIGPRGLLAICRYLNGNTVLQELFLQNNCLALDQTTVSTFAEALNNSLLSKLALSTNTQLADAFLSLFLSSLDTPHLQVLHLSAIGLTPLSTPVIIEYLSCRRSRYLNHLNLNGNYLGFSSVLAIIEAVEKHNHSLAFLEMFANCFIDGELGIILGQHQDTEPATQGATGDERTSIADWQQSHRQLNNILTRNKMSATDTMREAVALLKPARSLLLQSGSRGDVHGFAQALSPYLPIELQLYVLSFLAPRLSDAQRLRIYQYASDPGTLPPDPRQLPRLSRNTPSKSKSSSLLLPNLNNTSEIGSKSKAEERWRYLRIVDCVSKDPS</sequence>
<evidence type="ECO:0000256" key="3">
    <source>
        <dbReference type="ARBA" id="ARBA00022737"/>
    </source>
</evidence>
<evidence type="ECO:0008006" key="7">
    <source>
        <dbReference type="Google" id="ProtNLM"/>
    </source>
</evidence>
<evidence type="ECO:0000256" key="1">
    <source>
        <dbReference type="ARBA" id="ARBA00022468"/>
    </source>
</evidence>
<dbReference type="OrthoDB" id="120976at2759"/>
<dbReference type="EMBL" id="KI925462">
    <property type="protein sequence ID" value="ETW77919.1"/>
    <property type="molecule type" value="Genomic_DNA"/>
</dbReference>
<dbReference type="InterPro" id="IPR032675">
    <property type="entry name" value="LRR_dom_sf"/>
</dbReference>
<dbReference type="GO" id="GO:0005096">
    <property type="term" value="F:GTPase activator activity"/>
    <property type="evidence" value="ECO:0007669"/>
    <property type="project" value="UniProtKB-KW"/>
</dbReference>
<keyword evidence="6" id="KW-1185">Reference proteome</keyword>
<name>W4JWT5_HETIT</name>
<keyword evidence="1" id="KW-0343">GTPase activation</keyword>
<dbReference type="Proteomes" id="UP000030671">
    <property type="component" value="Unassembled WGS sequence"/>
</dbReference>
<proteinExistence type="predicted"/>
<dbReference type="RefSeq" id="XP_009549934.1">
    <property type="nucleotide sequence ID" value="XM_009551639.1"/>
</dbReference>
<keyword evidence="2" id="KW-0433">Leucine-rich repeat</keyword>
<dbReference type="KEGG" id="hir:HETIRDRAFT_479061"/>
<evidence type="ECO:0000313" key="5">
    <source>
        <dbReference type="EMBL" id="ETW77919.1"/>
    </source>
</evidence>
<dbReference type="GO" id="GO:0005829">
    <property type="term" value="C:cytosol"/>
    <property type="evidence" value="ECO:0007669"/>
    <property type="project" value="TreeGrafter"/>
</dbReference>
<dbReference type="GO" id="GO:0031267">
    <property type="term" value="F:small GTPase binding"/>
    <property type="evidence" value="ECO:0007669"/>
    <property type="project" value="TreeGrafter"/>
</dbReference>
<dbReference type="Gene3D" id="3.80.10.10">
    <property type="entry name" value="Ribonuclease Inhibitor"/>
    <property type="match status" value="1"/>
</dbReference>
<evidence type="ECO:0000313" key="6">
    <source>
        <dbReference type="Proteomes" id="UP000030671"/>
    </source>
</evidence>
<dbReference type="GO" id="GO:0006913">
    <property type="term" value="P:nucleocytoplasmic transport"/>
    <property type="evidence" value="ECO:0007669"/>
    <property type="project" value="TreeGrafter"/>
</dbReference>
<reference evidence="5 6" key="1">
    <citation type="journal article" date="2012" name="New Phytol.">
        <title>Insight into trade-off between wood decay and parasitism from the genome of a fungal forest pathogen.</title>
        <authorList>
            <person name="Olson A."/>
            <person name="Aerts A."/>
            <person name="Asiegbu F."/>
            <person name="Belbahri L."/>
            <person name="Bouzid O."/>
            <person name="Broberg A."/>
            <person name="Canback B."/>
            <person name="Coutinho P.M."/>
            <person name="Cullen D."/>
            <person name="Dalman K."/>
            <person name="Deflorio G."/>
            <person name="van Diepen L.T."/>
            <person name="Dunand C."/>
            <person name="Duplessis S."/>
            <person name="Durling M."/>
            <person name="Gonthier P."/>
            <person name="Grimwood J."/>
            <person name="Fossdal C.G."/>
            <person name="Hansson D."/>
            <person name="Henrissat B."/>
            <person name="Hietala A."/>
            <person name="Himmelstrand K."/>
            <person name="Hoffmeister D."/>
            <person name="Hogberg N."/>
            <person name="James T.Y."/>
            <person name="Karlsson M."/>
            <person name="Kohler A."/>
            <person name="Kues U."/>
            <person name="Lee Y.H."/>
            <person name="Lin Y.C."/>
            <person name="Lind M."/>
            <person name="Lindquist E."/>
            <person name="Lombard V."/>
            <person name="Lucas S."/>
            <person name="Lunden K."/>
            <person name="Morin E."/>
            <person name="Murat C."/>
            <person name="Park J."/>
            <person name="Raffaello T."/>
            <person name="Rouze P."/>
            <person name="Salamov A."/>
            <person name="Schmutz J."/>
            <person name="Solheim H."/>
            <person name="Stahlberg J."/>
            <person name="Velez H."/>
            <person name="de Vries R.P."/>
            <person name="Wiebenga A."/>
            <person name="Woodward S."/>
            <person name="Yakovlev I."/>
            <person name="Garbelotto M."/>
            <person name="Martin F."/>
            <person name="Grigoriev I.V."/>
            <person name="Stenlid J."/>
        </authorList>
    </citation>
    <scope>NUCLEOTIDE SEQUENCE [LARGE SCALE GENOMIC DNA]</scope>
    <source>
        <strain evidence="5 6">TC 32-1</strain>
    </source>
</reference>